<dbReference type="OrthoDB" id="2065033at2"/>
<keyword evidence="1" id="KW-1133">Transmembrane helix</keyword>
<evidence type="ECO:0000256" key="1">
    <source>
        <dbReference type="SAM" id="Phobius"/>
    </source>
</evidence>
<keyword evidence="1" id="KW-0472">Membrane</keyword>
<dbReference type="InterPro" id="IPR002798">
    <property type="entry name" value="SpoIIM-like"/>
</dbReference>
<dbReference type="RefSeq" id="WP_093229580.1">
    <property type="nucleotide sequence ID" value="NZ_FORR01000007.1"/>
</dbReference>
<feature type="transmembrane region" description="Helical" evidence="1">
    <location>
        <begin position="23"/>
        <end position="45"/>
    </location>
</feature>
<reference evidence="2 3" key="1">
    <citation type="submission" date="2016-10" db="EMBL/GenBank/DDBJ databases">
        <authorList>
            <person name="de Groot N.N."/>
        </authorList>
    </citation>
    <scope>NUCLEOTIDE SEQUENCE [LARGE SCALE GENOMIC DNA]</scope>
    <source>
        <strain evidence="2 3">DSM 44778</strain>
    </source>
</reference>
<dbReference type="Pfam" id="PF01944">
    <property type="entry name" value="SpoIIM"/>
    <property type="match status" value="1"/>
</dbReference>
<proteinExistence type="predicted"/>
<protein>
    <submittedName>
        <fullName evidence="2">Stage II sporulation protein M</fullName>
    </submittedName>
</protein>
<dbReference type="NCBIfam" id="TIGR02831">
    <property type="entry name" value="spo_II_M"/>
    <property type="match status" value="1"/>
</dbReference>
<accession>A0A1I3Q6M2</accession>
<evidence type="ECO:0000313" key="2">
    <source>
        <dbReference type="EMBL" id="SFJ29057.1"/>
    </source>
</evidence>
<dbReference type="Proteomes" id="UP000199545">
    <property type="component" value="Unassembled WGS sequence"/>
</dbReference>
<name>A0A1I3Q6M2_9BACL</name>
<feature type="transmembrane region" description="Helical" evidence="1">
    <location>
        <begin position="116"/>
        <end position="138"/>
    </location>
</feature>
<keyword evidence="1" id="KW-0812">Transmembrane</keyword>
<sequence length="226" mass="25441">MFPNKKARWSQTIHQHMRNQKSLYIFVAVLFMMGVVFGTVIVNMLDPNQKSGLLNYLGYFFRQLHEDQIAEPFVAFQHATGDHLKTIGLLWILGLSVIGIPIILILIFIKGLVIGFTVGFLVNQLSWDGLWFACVSIVPQNLFVVPTFIIVAVTGISFSLLLIRNRLIHHRGAIYPSFVSFSLLAMGMGILLIVAGGFEAYISPWLMKKVLPHTSWISSMIHLSLK</sequence>
<dbReference type="STRING" id="46223.SAMN05421852_10720"/>
<feature type="transmembrane region" description="Helical" evidence="1">
    <location>
        <begin position="144"/>
        <end position="163"/>
    </location>
</feature>
<dbReference type="EMBL" id="FORR01000007">
    <property type="protein sequence ID" value="SFJ29057.1"/>
    <property type="molecule type" value="Genomic_DNA"/>
</dbReference>
<dbReference type="InterPro" id="IPR014196">
    <property type="entry name" value="SpoIIM"/>
</dbReference>
<gene>
    <name evidence="2" type="ORF">SAMN05421852_10720</name>
</gene>
<feature type="transmembrane region" description="Helical" evidence="1">
    <location>
        <begin position="175"/>
        <end position="198"/>
    </location>
</feature>
<organism evidence="2 3">
    <name type="scientific">Thermoflavimicrobium dichotomicum</name>
    <dbReference type="NCBI Taxonomy" id="46223"/>
    <lineage>
        <taxon>Bacteria</taxon>
        <taxon>Bacillati</taxon>
        <taxon>Bacillota</taxon>
        <taxon>Bacilli</taxon>
        <taxon>Bacillales</taxon>
        <taxon>Thermoactinomycetaceae</taxon>
        <taxon>Thermoflavimicrobium</taxon>
    </lineage>
</organism>
<keyword evidence="3" id="KW-1185">Reference proteome</keyword>
<dbReference type="AlphaFoldDB" id="A0A1I3Q6M2"/>
<feature type="transmembrane region" description="Helical" evidence="1">
    <location>
        <begin position="89"/>
        <end position="109"/>
    </location>
</feature>
<dbReference type="PIRSF" id="PIRSF038973">
    <property type="entry name" value="SpoIIM"/>
    <property type="match status" value="1"/>
</dbReference>
<evidence type="ECO:0000313" key="3">
    <source>
        <dbReference type="Proteomes" id="UP000199545"/>
    </source>
</evidence>